<keyword evidence="1" id="KW-1133">Transmembrane helix</keyword>
<reference evidence="2 3" key="1">
    <citation type="submission" date="2020-04" db="EMBL/GenBank/DDBJ databases">
        <title>Acinetobacter Taxon 24.</title>
        <authorList>
            <person name="Nemec A."/>
            <person name="Radolfova-Krizova L."/>
            <person name="Higgins P.G."/>
            <person name="Spanelova P."/>
        </authorList>
    </citation>
    <scope>NUCLEOTIDE SEQUENCE [LARGE SCALE GENOMIC DNA]</scope>
    <source>
        <strain evidence="2 3">ANC 5084</strain>
    </source>
</reference>
<keyword evidence="1" id="KW-0812">Transmembrane</keyword>
<evidence type="ECO:0000256" key="1">
    <source>
        <dbReference type="SAM" id="Phobius"/>
    </source>
</evidence>
<dbReference type="EMBL" id="JABERJ010000016">
    <property type="protein sequence ID" value="NNH26252.1"/>
    <property type="molecule type" value="Genomic_DNA"/>
</dbReference>
<protein>
    <submittedName>
        <fullName evidence="2">Uncharacterized protein</fullName>
    </submittedName>
</protein>
<dbReference type="RefSeq" id="WP_171536242.1">
    <property type="nucleotide sequence ID" value="NZ_JABERJ010000016.1"/>
</dbReference>
<keyword evidence="1" id="KW-0472">Membrane</keyword>
<gene>
    <name evidence="2" type="ORF">HLH15_07080</name>
</gene>
<name>A0ABX1USR1_9GAMM</name>
<organism evidence="2 3">
    <name type="scientific">Acinetobacter terrestris</name>
    <dbReference type="NCBI Taxonomy" id="2529843"/>
    <lineage>
        <taxon>Bacteria</taxon>
        <taxon>Pseudomonadati</taxon>
        <taxon>Pseudomonadota</taxon>
        <taxon>Gammaproteobacteria</taxon>
        <taxon>Moraxellales</taxon>
        <taxon>Moraxellaceae</taxon>
        <taxon>Acinetobacter</taxon>
        <taxon>Acinetobacter Taxon 24</taxon>
    </lineage>
</organism>
<evidence type="ECO:0000313" key="2">
    <source>
        <dbReference type="EMBL" id="NNH26252.1"/>
    </source>
</evidence>
<feature type="transmembrane region" description="Helical" evidence="1">
    <location>
        <begin position="9"/>
        <end position="30"/>
    </location>
</feature>
<accession>A0ABX1USR1</accession>
<dbReference type="Proteomes" id="UP000555322">
    <property type="component" value="Unassembled WGS sequence"/>
</dbReference>
<sequence length="57" mass="6367">MSKKRPNNFIAPIVIAGITAGFFVSAYRFVFAKLKPADQQLKHDYAANTPPQKKDES</sequence>
<proteinExistence type="predicted"/>
<keyword evidence="3" id="KW-1185">Reference proteome</keyword>
<comment type="caution">
    <text evidence="2">The sequence shown here is derived from an EMBL/GenBank/DDBJ whole genome shotgun (WGS) entry which is preliminary data.</text>
</comment>
<evidence type="ECO:0000313" key="3">
    <source>
        <dbReference type="Proteomes" id="UP000555322"/>
    </source>
</evidence>